<evidence type="ECO:0008006" key="3">
    <source>
        <dbReference type="Google" id="ProtNLM"/>
    </source>
</evidence>
<dbReference type="AlphaFoldDB" id="H2C7A4"/>
<dbReference type="Gene3D" id="3.30.530.20">
    <property type="match status" value="1"/>
</dbReference>
<protein>
    <recommendedName>
        <fullName evidence="3">DUF3211 domain-containing protein</fullName>
    </recommendedName>
</protein>
<dbReference type="eggNOG" id="arCOG07265">
    <property type="taxonomic scope" value="Archaea"/>
</dbReference>
<dbReference type="InterPro" id="IPR021578">
    <property type="entry name" value="STK_08120-like"/>
</dbReference>
<dbReference type="OrthoDB" id="34680at2157"/>
<dbReference type="EMBL" id="JH597770">
    <property type="protein sequence ID" value="EHP68030.1"/>
    <property type="molecule type" value="Genomic_DNA"/>
</dbReference>
<dbReference type="RefSeq" id="WP_009074036.1">
    <property type="nucleotide sequence ID" value="NZ_JH597770.1"/>
</dbReference>
<dbReference type="Proteomes" id="UP000003980">
    <property type="component" value="Unassembled WGS sequence"/>
</dbReference>
<dbReference type="InterPro" id="IPR023393">
    <property type="entry name" value="START-like_dom_sf"/>
</dbReference>
<keyword evidence="2" id="KW-1185">Reference proteome</keyword>
<evidence type="ECO:0000313" key="1">
    <source>
        <dbReference type="EMBL" id="EHP68030.1"/>
    </source>
</evidence>
<proteinExistence type="predicted"/>
<dbReference type="Pfam" id="PF11485">
    <property type="entry name" value="STK_08120-like"/>
    <property type="match status" value="1"/>
</dbReference>
<sequence length="136" mass="15582">MIKSVEFDTSHDSNSLSTILSDPDFVLPRLFPPIKQVTKSGTSFDARGRFMGMKFNMHGNVLKGTEIIYAFHLGAGGGEGEGRLTIRLLPGKVALRFEYEGWMERVSGIFFMQRWFENFGKSLEEEVRMERIKRKL</sequence>
<gene>
    <name evidence="1" type="ORF">MetMK1DRAFT_00024530</name>
</gene>
<evidence type="ECO:0000313" key="2">
    <source>
        <dbReference type="Proteomes" id="UP000003980"/>
    </source>
</evidence>
<organism evidence="1 2">
    <name type="scientific">Metallosphaera yellowstonensis MK1</name>
    <dbReference type="NCBI Taxonomy" id="671065"/>
    <lineage>
        <taxon>Archaea</taxon>
        <taxon>Thermoproteota</taxon>
        <taxon>Thermoprotei</taxon>
        <taxon>Sulfolobales</taxon>
        <taxon>Sulfolobaceae</taxon>
        <taxon>Metallosphaera</taxon>
    </lineage>
</organism>
<accession>H2C7A4</accession>
<dbReference type="HOGENOM" id="CLU_154341_0_0_2"/>
<reference evidence="1 2" key="1">
    <citation type="submission" date="2012-01" db="EMBL/GenBank/DDBJ databases">
        <title>Improved High-Quality Draft sequence of Metallosphaera yellowstonensis MK1.</title>
        <authorList>
            <consortium name="US DOE Joint Genome Institute"/>
            <person name="Lucas S."/>
            <person name="Han J."/>
            <person name="Cheng J.-F."/>
            <person name="Goodwin L."/>
            <person name="Pitluck S."/>
            <person name="Peters L."/>
            <person name="Teshima H."/>
            <person name="Detter J.C."/>
            <person name="Han C."/>
            <person name="Tapia R."/>
            <person name="Land M."/>
            <person name="Hauser L."/>
            <person name="Kyrpides N."/>
            <person name="Kozubal M."/>
            <person name="Macur R.E."/>
            <person name="Jay Z."/>
            <person name="Inskeep W."/>
            <person name="Woyke T."/>
        </authorList>
    </citation>
    <scope>NUCLEOTIDE SEQUENCE [LARGE SCALE GENOMIC DNA]</scope>
    <source>
        <strain evidence="1 2">MK1</strain>
    </source>
</reference>
<name>H2C7A4_9CREN</name>